<keyword evidence="4 10" id="KW-0812">Transmembrane</keyword>
<evidence type="ECO:0000256" key="9">
    <source>
        <dbReference type="ARBA" id="ARBA00023237"/>
    </source>
</evidence>
<dbReference type="InterPro" id="IPR039426">
    <property type="entry name" value="TonB-dep_rcpt-like"/>
</dbReference>
<keyword evidence="5" id="KW-0732">Signal</keyword>
<protein>
    <submittedName>
        <fullName evidence="14">TonB-dependent outer membrane receptor for cobalamin and Fe transport</fullName>
    </submittedName>
</protein>
<gene>
    <name evidence="14" type="ORF">MELA_02467</name>
</gene>
<dbReference type="InterPro" id="IPR037066">
    <property type="entry name" value="Plug_dom_sf"/>
</dbReference>
<evidence type="ECO:0000256" key="11">
    <source>
        <dbReference type="RuleBase" id="RU003357"/>
    </source>
</evidence>
<dbReference type="PANTHER" id="PTHR30069">
    <property type="entry name" value="TONB-DEPENDENT OUTER MEMBRANE RECEPTOR"/>
    <property type="match status" value="1"/>
</dbReference>
<dbReference type="GO" id="GO:0015344">
    <property type="term" value="F:siderophore uptake transmembrane transporter activity"/>
    <property type="evidence" value="ECO:0007669"/>
    <property type="project" value="TreeGrafter"/>
</dbReference>
<accession>A0A564ZLM5</accession>
<dbReference type="GO" id="GO:0044718">
    <property type="term" value="P:siderophore transmembrane transport"/>
    <property type="evidence" value="ECO:0007669"/>
    <property type="project" value="TreeGrafter"/>
</dbReference>
<dbReference type="CDD" id="cd01347">
    <property type="entry name" value="ligand_gated_channel"/>
    <property type="match status" value="1"/>
</dbReference>
<evidence type="ECO:0000256" key="7">
    <source>
        <dbReference type="ARBA" id="ARBA00023136"/>
    </source>
</evidence>
<feature type="domain" description="TonB-dependent receptor plug" evidence="13">
    <location>
        <begin position="54"/>
        <end position="159"/>
    </location>
</feature>
<dbReference type="PROSITE" id="PS52016">
    <property type="entry name" value="TONB_DEPENDENT_REC_3"/>
    <property type="match status" value="1"/>
</dbReference>
<evidence type="ECO:0000256" key="3">
    <source>
        <dbReference type="ARBA" id="ARBA00022452"/>
    </source>
</evidence>
<keyword evidence="15" id="KW-1185">Reference proteome</keyword>
<keyword evidence="8 14" id="KW-0675">Receptor</keyword>
<dbReference type="AlphaFoldDB" id="A0A564ZLM5"/>
<keyword evidence="3 10" id="KW-1134">Transmembrane beta strand</keyword>
<dbReference type="PANTHER" id="PTHR30069:SF29">
    <property type="entry name" value="HEMOGLOBIN AND HEMOGLOBIN-HAPTOGLOBIN-BINDING PROTEIN 1-RELATED"/>
    <property type="match status" value="1"/>
</dbReference>
<evidence type="ECO:0000259" key="12">
    <source>
        <dbReference type="Pfam" id="PF00593"/>
    </source>
</evidence>
<proteinExistence type="inferred from homology"/>
<evidence type="ECO:0000256" key="10">
    <source>
        <dbReference type="PROSITE-ProRule" id="PRU01360"/>
    </source>
</evidence>
<dbReference type="InterPro" id="IPR000531">
    <property type="entry name" value="Beta-barrel_TonB"/>
</dbReference>
<comment type="subcellular location">
    <subcellularLocation>
        <location evidence="1 10">Cell outer membrane</location>
        <topology evidence="1 10">Multi-pass membrane protein</topology>
    </subcellularLocation>
</comment>
<name>A0A564ZLM5_9BACT</name>
<keyword evidence="9 10" id="KW-0998">Cell outer membrane</keyword>
<organism evidence="14 15">
    <name type="scientific">Candidatus Methylomirabilis lanthanidiphila</name>
    <dbReference type="NCBI Taxonomy" id="2211376"/>
    <lineage>
        <taxon>Bacteria</taxon>
        <taxon>Candidatus Methylomirabilota</taxon>
        <taxon>Candidatus Methylomirabilia</taxon>
        <taxon>Candidatus Methylomirabilales</taxon>
        <taxon>Candidatus Methylomirabilaceae</taxon>
        <taxon>Candidatus Methylomirabilis</taxon>
    </lineage>
</organism>
<dbReference type="InterPro" id="IPR012910">
    <property type="entry name" value="Plug_dom"/>
</dbReference>
<evidence type="ECO:0000256" key="4">
    <source>
        <dbReference type="ARBA" id="ARBA00022692"/>
    </source>
</evidence>
<evidence type="ECO:0000313" key="15">
    <source>
        <dbReference type="Proteomes" id="UP000334340"/>
    </source>
</evidence>
<dbReference type="EMBL" id="CABIKM010000043">
    <property type="protein sequence ID" value="VUZ86073.1"/>
    <property type="molecule type" value="Genomic_DNA"/>
</dbReference>
<keyword evidence="2 10" id="KW-0813">Transport</keyword>
<dbReference type="SUPFAM" id="SSF56935">
    <property type="entry name" value="Porins"/>
    <property type="match status" value="1"/>
</dbReference>
<evidence type="ECO:0000256" key="6">
    <source>
        <dbReference type="ARBA" id="ARBA00023077"/>
    </source>
</evidence>
<evidence type="ECO:0000256" key="2">
    <source>
        <dbReference type="ARBA" id="ARBA00022448"/>
    </source>
</evidence>
<dbReference type="Proteomes" id="UP000334340">
    <property type="component" value="Unassembled WGS sequence"/>
</dbReference>
<dbReference type="InterPro" id="IPR036942">
    <property type="entry name" value="Beta-barrel_TonB_sf"/>
</dbReference>
<dbReference type="Gene3D" id="2.170.130.10">
    <property type="entry name" value="TonB-dependent receptor, plug domain"/>
    <property type="match status" value="1"/>
</dbReference>
<keyword evidence="7 10" id="KW-0472">Membrane</keyword>
<dbReference type="GO" id="GO:0009279">
    <property type="term" value="C:cell outer membrane"/>
    <property type="evidence" value="ECO:0007669"/>
    <property type="project" value="UniProtKB-SubCell"/>
</dbReference>
<feature type="domain" description="TonB-dependent receptor-like beta-barrel" evidence="12">
    <location>
        <begin position="257"/>
        <end position="646"/>
    </location>
</feature>
<comment type="similarity">
    <text evidence="10 11">Belongs to the TonB-dependent receptor family.</text>
</comment>
<evidence type="ECO:0000256" key="1">
    <source>
        <dbReference type="ARBA" id="ARBA00004571"/>
    </source>
</evidence>
<keyword evidence="6 11" id="KW-0798">TonB box</keyword>
<evidence type="ECO:0000256" key="5">
    <source>
        <dbReference type="ARBA" id="ARBA00022729"/>
    </source>
</evidence>
<dbReference type="Pfam" id="PF00593">
    <property type="entry name" value="TonB_dep_Rec_b-barrel"/>
    <property type="match status" value="1"/>
</dbReference>
<evidence type="ECO:0000313" key="14">
    <source>
        <dbReference type="EMBL" id="VUZ86073.1"/>
    </source>
</evidence>
<evidence type="ECO:0000259" key="13">
    <source>
        <dbReference type="Pfam" id="PF07715"/>
    </source>
</evidence>
<sequence>MTRWKSAAKWWLWMVILWCCGLESAWGQMLGSVAEDAVELGSVVVTATKTEVPVKQVAASVTVITREEIEARQVTQVSDLLRDVPGLSVRQQSSRGSVVSIFPRGGNSNFNLVLIDGVKVNDAGGFYDFGDFSADNIERIEIVRGPHSALYGSDAMGSVIQIFTRRGKGTPRVETSFGGGNLKTFEEKLNLSGGAGQFDYSFGVGRNDTGGNLPINNHFGETTVSSRVGFTLEKVLDLGLAVRYTDSHLHFPTETGDRFNGVKLPLDPDQSSDQQRLVVSGKASHALTPWWGQTLQLGWYRRNYALDDPFNSGIDFSTFRSDSEERRFSLDYSWNLTAPTVLNISSLLTAGFAFEREEFEQQAAVTATDFPSSSANAARRDNKAGYLQGQFDWRKQLFLTAGFRVDGNSTFGTEVTPRVSAAWIVPYLGTKLRGGYGEGIKEPSFVENFGDGSQFIVGNPHLKPERIRGWEIGFDQPFFHGLADFSATYFHNHFQDLIAFIFSPTSGCSASFCNVQKAKAEGVEFAATIRPGYGLTIGGGYTFLDTKVLNDGGIGSVALQNGERLLRRPKHAGTLSIDHVWRRLHTSLTTTFVGNRSDIFTDPATFSTERVRADGYITVDLAGSYLLLKDTRHLRELTLFGRIQNLFDRNYQQVAGFSAPGITWLFGLKGSL</sequence>
<reference evidence="14 15" key="1">
    <citation type="submission" date="2019-07" db="EMBL/GenBank/DDBJ databases">
        <authorList>
            <person name="Cremers G."/>
        </authorList>
    </citation>
    <scope>NUCLEOTIDE SEQUENCE [LARGE SCALE GENOMIC DNA]</scope>
</reference>
<dbReference type="Gene3D" id="2.40.170.20">
    <property type="entry name" value="TonB-dependent receptor, beta-barrel domain"/>
    <property type="match status" value="1"/>
</dbReference>
<dbReference type="Pfam" id="PF07715">
    <property type="entry name" value="Plug"/>
    <property type="match status" value="1"/>
</dbReference>
<evidence type="ECO:0000256" key="8">
    <source>
        <dbReference type="ARBA" id="ARBA00023170"/>
    </source>
</evidence>